<name>A0A1L3I578_9RHOB</name>
<evidence type="ECO:0000313" key="3">
    <source>
        <dbReference type="Proteomes" id="UP000183859"/>
    </source>
</evidence>
<accession>A0A1L3I578</accession>
<feature type="transmembrane region" description="Helical" evidence="1">
    <location>
        <begin position="20"/>
        <end position="43"/>
    </location>
</feature>
<dbReference type="AlphaFoldDB" id="A0A1L3I578"/>
<evidence type="ECO:0000256" key="1">
    <source>
        <dbReference type="SAM" id="Phobius"/>
    </source>
</evidence>
<sequence>MKFNSRANLNWLWIKSFFSSIGRGLEIMLGLLATATVVCFILAPKYFVMNFQKSFSETAFDNSSCKSHLSLRRTLQVGWAEVDFESYNSVCGSYKIAWELIRAGNTMLSSGGKEIRKDGADYAAIGLKTLSLTVPYVEVAIDEYVAFSDTERSIYDSIGESENCDFESVNFDGRYGIAILCD</sequence>
<proteinExistence type="predicted"/>
<dbReference type="Proteomes" id="UP000183859">
    <property type="component" value="Chromosome"/>
</dbReference>
<reference evidence="3" key="1">
    <citation type="submission" date="2016-07" db="EMBL/GenBank/DDBJ databases">
        <title>Phaeobacter portensis sp. nov., a tropodithietic acid producing bacterium isolated from a German harbor.</title>
        <authorList>
            <person name="Freese H.M."/>
            <person name="Bunk B."/>
            <person name="Breider S."/>
            <person name="Brinkhoff T."/>
        </authorList>
    </citation>
    <scope>NUCLEOTIDE SEQUENCE [LARGE SCALE GENOMIC DNA]</scope>
    <source>
        <strain evidence="3">P97</strain>
    </source>
</reference>
<evidence type="ECO:0000313" key="2">
    <source>
        <dbReference type="EMBL" id="APG47310.1"/>
    </source>
</evidence>
<dbReference type="STRING" id="1844006.PhaeoP97_01899"/>
<keyword evidence="1" id="KW-0472">Membrane</keyword>
<keyword evidence="1" id="KW-1133">Transmembrane helix</keyword>
<dbReference type="RefSeq" id="WP_072504849.1">
    <property type="nucleotide sequence ID" value="NZ_CP016364.1"/>
</dbReference>
<dbReference type="EMBL" id="CP016364">
    <property type="protein sequence ID" value="APG47310.1"/>
    <property type="molecule type" value="Genomic_DNA"/>
</dbReference>
<keyword evidence="1" id="KW-0812">Transmembrane</keyword>
<organism evidence="2 3">
    <name type="scientific">Phaeobacter porticola</name>
    <dbReference type="NCBI Taxonomy" id="1844006"/>
    <lineage>
        <taxon>Bacteria</taxon>
        <taxon>Pseudomonadati</taxon>
        <taxon>Pseudomonadota</taxon>
        <taxon>Alphaproteobacteria</taxon>
        <taxon>Rhodobacterales</taxon>
        <taxon>Roseobacteraceae</taxon>
        <taxon>Phaeobacter</taxon>
    </lineage>
</organism>
<keyword evidence="3" id="KW-1185">Reference proteome</keyword>
<protein>
    <submittedName>
        <fullName evidence="2">Uncharacterized protein</fullName>
    </submittedName>
</protein>
<dbReference type="KEGG" id="php:PhaeoP97_01899"/>
<gene>
    <name evidence="2" type="ORF">PhaeoP97_01899</name>
</gene>